<sequence>METKEEDGNSPEDWQTSPIQVIEDAVRAAGEALHSVYSPSSNLPPTGHMPRHRRSRSEIVAGHRRSNSFQQWKSQMRKALRLGSNLREQSCSSSFNPEILADQKRQWYRIHSRASEYQRYNEPTSLFEHFVIAGLHPEANLEVVEDSFARTKKLELEMDKSEIVNFRMLQRRGHSLPSMDPQILFKYPPGKRLDMRLKDLAAFCFPSGVKARVLQRTPSLTELNQLVYGQGHLSRDDLSFIFSLKVADSATLYGVCLHVHEIVQKPPAIYGSSSPLSQLSVGGSRFLVAAPRCYCVLTRVPFFELHYEMLNSIIAQERLNRITQFVSEMSVAPVPPLASKSSDVKDSTDSQCIESAGDWTDSAIPVDCTIALAAAAAGLISDDEVPSSSSRWEPCSPESFTPSEASEHGQAREVDKDVRNNLHHIDDCASETSENHADFGDSIYRNYENGQIPDAETSSCTRNRKLERFGSSESLFSSARSVMSEDEDDDFLFANERDVGDDVVMIWAKENRSDLLQIVSSYHSRPLPERGVEIVFQPLEHLQAIVYRRLSVSALGISEKELDPKTQDPTEAAKVNLKLAVAEEAVSLSIWTTATICRVLSLENVLTLVTGVLLEKQVVVVCPNLGVLAAAVLSIIPIIRPFEWQSLFLPILPEKMLDFLDAPVPFIVGLQHKSAGLKVKTSNLVQVNLAKDQVKMCHLPNLPQRKELISQLEPFHAKLSSEYYIAQKHPVYRCNEVQAEAASQFLVIIREYLESLCSDLRLHTITSVQSNNDRVSLLLKESFVGSFHSRDQPFVQLFVETQLFSVLTDTRLSSYEQESD</sequence>
<proteinExistence type="predicted"/>
<comment type="caution">
    <text evidence="1">The sequence shown here is derived from an EMBL/GenBank/DDBJ whole genome shotgun (WGS) entry which is preliminary data.</text>
</comment>
<gene>
    <name evidence="1" type="ORF">M9H77_01261</name>
</gene>
<reference evidence="2" key="1">
    <citation type="journal article" date="2023" name="Nat. Plants">
        <title>Single-cell RNA sequencing provides a high-resolution roadmap for understanding the multicellular compartmentation of specialized metabolism.</title>
        <authorList>
            <person name="Sun S."/>
            <person name="Shen X."/>
            <person name="Li Y."/>
            <person name="Li Y."/>
            <person name="Wang S."/>
            <person name="Li R."/>
            <person name="Zhang H."/>
            <person name="Shen G."/>
            <person name="Guo B."/>
            <person name="Wei J."/>
            <person name="Xu J."/>
            <person name="St-Pierre B."/>
            <person name="Chen S."/>
            <person name="Sun C."/>
        </authorList>
    </citation>
    <scope>NUCLEOTIDE SEQUENCE [LARGE SCALE GENOMIC DNA]</scope>
</reference>
<evidence type="ECO:0000313" key="2">
    <source>
        <dbReference type="Proteomes" id="UP001060085"/>
    </source>
</evidence>
<evidence type="ECO:0000313" key="1">
    <source>
        <dbReference type="EMBL" id="KAI5680034.1"/>
    </source>
</evidence>
<name>A0ACC0C562_CATRO</name>
<keyword evidence="2" id="KW-1185">Reference proteome</keyword>
<dbReference type="EMBL" id="CM044701">
    <property type="protein sequence ID" value="KAI5680034.1"/>
    <property type="molecule type" value="Genomic_DNA"/>
</dbReference>
<dbReference type="Proteomes" id="UP001060085">
    <property type="component" value="Linkage Group LG01"/>
</dbReference>
<accession>A0ACC0C562</accession>
<organism evidence="1 2">
    <name type="scientific">Catharanthus roseus</name>
    <name type="common">Madagascar periwinkle</name>
    <name type="synonym">Vinca rosea</name>
    <dbReference type="NCBI Taxonomy" id="4058"/>
    <lineage>
        <taxon>Eukaryota</taxon>
        <taxon>Viridiplantae</taxon>
        <taxon>Streptophyta</taxon>
        <taxon>Embryophyta</taxon>
        <taxon>Tracheophyta</taxon>
        <taxon>Spermatophyta</taxon>
        <taxon>Magnoliopsida</taxon>
        <taxon>eudicotyledons</taxon>
        <taxon>Gunneridae</taxon>
        <taxon>Pentapetalae</taxon>
        <taxon>asterids</taxon>
        <taxon>lamiids</taxon>
        <taxon>Gentianales</taxon>
        <taxon>Apocynaceae</taxon>
        <taxon>Rauvolfioideae</taxon>
        <taxon>Vinceae</taxon>
        <taxon>Catharanthinae</taxon>
        <taxon>Catharanthus</taxon>
    </lineage>
</organism>
<protein>
    <submittedName>
        <fullName evidence="1">Uncharacterized protein</fullName>
    </submittedName>
</protein>